<evidence type="ECO:0000256" key="1">
    <source>
        <dbReference type="ARBA" id="ARBA00006484"/>
    </source>
</evidence>
<evidence type="ECO:0000313" key="7">
    <source>
        <dbReference type="Proteomes" id="UP000292235"/>
    </source>
</evidence>
<dbReference type="SMART" id="SM00822">
    <property type="entry name" value="PKS_KR"/>
    <property type="match status" value="1"/>
</dbReference>
<dbReference type="InterPro" id="IPR036291">
    <property type="entry name" value="NAD(P)-bd_dom_sf"/>
</dbReference>
<evidence type="ECO:0000256" key="2">
    <source>
        <dbReference type="ARBA" id="ARBA00023002"/>
    </source>
</evidence>
<reference evidence="6 7" key="1">
    <citation type="submission" date="2019-02" db="EMBL/GenBank/DDBJ databases">
        <authorList>
            <person name="Khodamoradi S."/>
            <person name="Hahnke R.L."/>
            <person name="Kaempfer P."/>
            <person name="Schumann P."/>
            <person name="Rohde M."/>
            <person name="Steinert M."/>
            <person name="Luzhetskyy A."/>
            <person name="Wink J."/>
            <person name="Ruckert C."/>
        </authorList>
    </citation>
    <scope>NUCLEOTIDE SEQUENCE [LARGE SCALE GENOMIC DNA]</scope>
    <source>
        <strain evidence="6 7">M2</strain>
    </source>
</reference>
<dbReference type="EC" id="1.1.1.100" evidence="6"/>
<gene>
    <name evidence="6" type="primary">fabG10</name>
    <name evidence="6" type="ORF">EKD16_22275</name>
</gene>
<dbReference type="Proteomes" id="UP000292235">
    <property type="component" value="Chromosome"/>
</dbReference>
<dbReference type="PROSITE" id="PS00061">
    <property type="entry name" value="ADH_SHORT"/>
    <property type="match status" value="1"/>
</dbReference>
<organism evidence="6 7">
    <name type="scientific">Streptomonospora litoralis</name>
    <dbReference type="NCBI Taxonomy" id="2498135"/>
    <lineage>
        <taxon>Bacteria</taxon>
        <taxon>Bacillati</taxon>
        <taxon>Actinomycetota</taxon>
        <taxon>Actinomycetes</taxon>
        <taxon>Streptosporangiales</taxon>
        <taxon>Nocardiopsidaceae</taxon>
        <taxon>Streptomonospora</taxon>
    </lineage>
</organism>
<feature type="region of interest" description="Disordered" evidence="4">
    <location>
        <begin position="1"/>
        <end position="22"/>
    </location>
</feature>
<dbReference type="AlphaFoldDB" id="A0A4P6Q624"/>
<protein>
    <submittedName>
        <fullName evidence="6">3-oxoacyl-[acyl-carrier-protein] reductase FabG</fullName>
        <ecNumber evidence="6">1.1.1.100</ecNumber>
    </submittedName>
</protein>
<dbReference type="Pfam" id="PF00106">
    <property type="entry name" value="adh_short"/>
    <property type="match status" value="1"/>
</dbReference>
<dbReference type="OrthoDB" id="3178062at2"/>
<evidence type="ECO:0000259" key="5">
    <source>
        <dbReference type="SMART" id="SM00822"/>
    </source>
</evidence>
<dbReference type="InterPro" id="IPR020904">
    <property type="entry name" value="Sc_DH/Rdtase_CS"/>
</dbReference>
<dbReference type="SUPFAM" id="SSF51735">
    <property type="entry name" value="NAD(P)-binding Rossmann-fold domains"/>
    <property type="match status" value="1"/>
</dbReference>
<dbReference type="InterPro" id="IPR002347">
    <property type="entry name" value="SDR_fam"/>
</dbReference>
<sequence length="284" mass="30222">MAARDTSGSAPSSRPGTALVTGASSGIGREAARLLAEKGFRVFGTSRSDRPGFDSVRMLRLDVTSDASVAACVDRLLDQVGMVDVLVNNAGALHRGIAEETALTEAAAVFETNLFGAARVANAVLPHMRERGRGRIVNVGSLAAWVGEPGEGYYAASKAALARYTEALRHEVRHLGVDVSLVEPGAFTTGVVEAATRSCGEIADYDQVRANAFETLERGLRKGGDPRRAAEVVVKAATARRPKPRYAAGSEALWLPPLRLLLPQWVLERLVRRGFHLPTAATRG</sequence>
<dbReference type="InterPro" id="IPR057326">
    <property type="entry name" value="KR_dom"/>
</dbReference>
<dbReference type="KEGG" id="strr:EKD16_22275"/>
<dbReference type="PRINTS" id="PR00080">
    <property type="entry name" value="SDRFAMILY"/>
</dbReference>
<evidence type="ECO:0000256" key="3">
    <source>
        <dbReference type="RuleBase" id="RU000363"/>
    </source>
</evidence>
<dbReference type="GO" id="GO:0004316">
    <property type="term" value="F:3-oxoacyl-[acyl-carrier-protein] reductase (NADPH) activity"/>
    <property type="evidence" value="ECO:0007669"/>
    <property type="project" value="UniProtKB-EC"/>
</dbReference>
<dbReference type="PANTHER" id="PTHR44169:SF6">
    <property type="entry name" value="NADPH-DEPENDENT 1-ACYLDIHYDROXYACETONE PHOSPHATE REDUCTASE"/>
    <property type="match status" value="1"/>
</dbReference>
<feature type="domain" description="Ketoreductase" evidence="5">
    <location>
        <begin position="16"/>
        <end position="190"/>
    </location>
</feature>
<evidence type="ECO:0000313" key="6">
    <source>
        <dbReference type="EMBL" id="QBI56208.1"/>
    </source>
</evidence>
<dbReference type="EMBL" id="CP036455">
    <property type="protein sequence ID" value="QBI56208.1"/>
    <property type="molecule type" value="Genomic_DNA"/>
</dbReference>
<feature type="compositionally biased region" description="Polar residues" evidence="4">
    <location>
        <begin position="1"/>
        <end position="15"/>
    </location>
</feature>
<proteinExistence type="inferred from homology"/>
<accession>A0A4P6Q624</accession>
<comment type="similarity">
    <text evidence="1 3">Belongs to the short-chain dehydrogenases/reductases (SDR) family.</text>
</comment>
<dbReference type="Gene3D" id="3.40.50.720">
    <property type="entry name" value="NAD(P)-binding Rossmann-like Domain"/>
    <property type="match status" value="1"/>
</dbReference>
<dbReference type="PRINTS" id="PR00081">
    <property type="entry name" value="GDHRDH"/>
</dbReference>
<dbReference type="RefSeq" id="WP_131100929.1">
    <property type="nucleotide sequence ID" value="NZ_CP036455.1"/>
</dbReference>
<dbReference type="PANTHER" id="PTHR44169">
    <property type="entry name" value="NADPH-DEPENDENT 1-ACYLDIHYDROXYACETONE PHOSPHATE REDUCTASE"/>
    <property type="match status" value="1"/>
</dbReference>
<evidence type="ECO:0000256" key="4">
    <source>
        <dbReference type="SAM" id="MobiDB-lite"/>
    </source>
</evidence>
<name>A0A4P6Q624_9ACTN</name>
<keyword evidence="2 6" id="KW-0560">Oxidoreductase</keyword>
<dbReference type="CDD" id="cd05374">
    <property type="entry name" value="17beta-HSD-like_SDR_c"/>
    <property type="match status" value="1"/>
</dbReference>
<keyword evidence="7" id="KW-1185">Reference proteome</keyword>